<organism evidence="2 3">
    <name type="scientific">Hoeflea algicola</name>
    <dbReference type="NCBI Taxonomy" id="2983763"/>
    <lineage>
        <taxon>Bacteria</taxon>
        <taxon>Pseudomonadati</taxon>
        <taxon>Pseudomonadota</taxon>
        <taxon>Alphaproteobacteria</taxon>
        <taxon>Hyphomicrobiales</taxon>
        <taxon>Rhizobiaceae</taxon>
        <taxon>Hoeflea</taxon>
    </lineage>
</organism>
<reference evidence="2" key="1">
    <citation type="submission" date="2022-10" db="EMBL/GenBank/DDBJ databases">
        <title>Hoeflea sp. G2-23, isolated from marine algae.</title>
        <authorList>
            <person name="Kristyanto S."/>
            <person name="Kim J.M."/>
            <person name="Jeon C.O."/>
        </authorList>
    </citation>
    <scope>NUCLEOTIDE SEQUENCE</scope>
    <source>
        <strain evidence="2">G2-23</strain>
    </source>
</reference>
<feature type="compositionally biased region" description="Low complexity" evidence="1">
    <location>
        <begin position="160"/>
        <end position="170"/>
    </location>
</feature>
<comment type="caution">
    <text evidence="2">The sequence shown here is derived from an EMBL/GenBank/DDBJ whole genome shotgun (WGS) entry which is preliminary data.</text>
</comment>
<dbReference type="RefSeq" id="WP_267652809.1">
    <property type="nucleotide sequence ID" value="NZ_JAOVZR010000001.1"/>
</dbReference>
<accession>A0ABT3Z615</accession>
<feature type="region of interest" description="Disordered" evidence="1">
    <location>
        <begin position="88"/>
        <end position="195"/>
    </location>
</feature>
<protein>
    <submittedName>
        <fullName evidence="2">NADH-ubiquinone dehydrogenase</fullName>
    </submittedName>
</protein>
<feature type="compositionally biased region" description="Low complexity" evidence="1">
    <location>
        <begin position="130"/>
        <end position="141"/>
    </location>
</feature>
<feature type="region of interest" description="Disordered" evidence="1">
    <location>
        <begin position="1"/>
        <end position="27"/>
    </location>
</feature>
<sequence>MSMFSIPTDKNMNEMMKPMNSKTDRTKGSEFTVTPLMVYPLGAAAAATAIGFGIAGQMTGMMMGAVQAAAKSQGALFGATPDLSWMVPGLAEDLPPEVSEEPEASETSARADSRAGEKAGTGDVVTLKPAARSVSSAADVAPTEVKTKPVAAKPARAKSAKSAPAASRKSGTTNGKGKAVQRAAVAKPADTPSVDTLHRPAALEKPEVPDDLKLISGVGPKLEQVLNGLGIWTYAQVADWTVEETAWVENYLQLGGRIGRDDWISQARALAEGGTAAG</sequence>
<proteinExistence type="predicted"/>
<evidence type="ECO:0000313" key="2">
    <source>
        <dbReference type="EMBL" id="MCY0147200.1"/>
    </source>
</evidence>
<evidence type="ECO:0000313" key="3">
    <source>
        <dbReference type="Proteomes" id="UP001073227"/>
    </source>
</evidence>
<evidence type="ECO:0000256" key="1">
    <source>
        <dbReference type="SAM" id="MobiDB-lite"/>
    </source>
</evidence>
<gene>
    <name evidence="2" type="ORF">OEG84_05585</name>
</gene>
<keyword evidence="3" id="KW-1185">Reference proteome</keyword>
<dbReference type="EMBL" id="JAOVZR010000001">
    <property type="protein sequence ID" value="MCY0147200.1"/>
    <property type="molecule type" value="Genomic_DNA"/>
</dbReference>
<feature type="compositionally biased region" description="Acidic residues" evidence="1">
    <location>
        <begin position="94"/>
        <end position="104"/>
    </location>
</feature>
<dbReference type="Proteomes" id="UP001073227">
    <property type="component" value="Unassembled WGS sequence"/>
</dbReference>
<name>A0ABT3Z615_9HYPH</name>